<dbReference type="Pfam" id="PF17482">
    <property type="entry name" value="Phage_sheath_1C"/>
    <property type="match status" value="1"/>
</dbReference>
<feature type="domain" description="Tail sheath protein subtilisin-like" evidence="2">
    <location>
        <begin position="319"/>
        <end position="467"/>
    </location>
</feature>
<dbReference type="InterPro" id="IPR054564">
    <property type="entry name" value="Gp18_domIII_N"/>
</dbReference>
<comment type="caution">
    <text evidence="5">The sequence shown here is derived from an EMBL/GenBank/DDBJ whole genome shotgun (WGS) entry which is preliminary data.</text>
</comment>
<evidence type="ECO:0000259" key="4">
    <source>
        <dbReference type="Pfam" id="PF22671"/>
    </source>
</evidence>
<feature type="domain" description="Tail sheath protein C-terminal" evidence="3">
    <location>
        <begin position="470"/>
        <end position="568"/>
    </location>
</feature>
<comment type="similarity">
    <text evidence="1">Belongs to the myoviridae tail sheath protein family.</text>
</comment>
<organism evidence="5 6">
    <name type="scientific">Marine Group I thaumarchaeote</name>
    <dbReference type="NCBI Taxonomy" id="2511932"/>
    <lineage>
        <taxon>Archaea</taxon>
        <taxon>Nitrososphaerota</taxon>
        <taxon>Marine Group I</taxon>
    </lineage>
</organism>
<evidence type="ECO:0000313" key="5">
    <source>
        <dbReference type="EMBL" id="NWJ43600.1"/>
    </source>
</evidence>
<evidence type="ECO:0000259" key="3">
    <source>
        <dbReference type="Pfam" id="PF17482"/>
    </source>
</evidence>
<dbReference type="InterPro" id="IPR052042">
    <property type="entry name" value="Tail_sheath_structural"/>
</dbReference>
<protein>
    <submittedName>
        <fullName evidence="5">Phage tail sheath subtilisin-like domain-containing protein</fullName>
    </submittedName>
</protein>
<dbReference type="PANTHER" id="PTHR35861:SF1">
    <property type="entry name" value="PHAGE TAIL SHEATH PROTEIN"/>
    <property type="match status" value="1"/>
</dbReference>
<feature type="domain" description="Tail sheath protein Gp18-like" evidence="4">
    <location>
        <begin position="27"/>
        <end position="83"/>
    </location>
</feature>
<name>A0A7K4MPT7_9ARCH</name>
<gene>
    <name evidence="5" type="ORF">HX837_05295</name>
</gene>
<evidence type="ECO:0000259" key="2">
    <source>
        <dbReference type="Pfam" id="PF04984"/>
    </source>
</evidence>
<proteinExistence type="inferred from homology"/>
<dbReference type="PANTHER" id="PTHR35861">
    <property type="match status" value="1"/>
</dbReference>
<sequence>MPFQVSPGINVSEIDLTLVVPNVATSIGAMAGSFQWGPVLERTSITTEKDLVTVFGEPNDDTQEYFHTCSNYLAYSNNLLVVRNIGTDAKNAVVGDSDAGTVANVNNADDYDTDTFTDQLFVAKYPGELGNSLKVQVIDSNGWADATVNATFKANFDRAPGTSNDVANANGWDGVEANRPVRSDEMHVIVIDEDGLWTGEPGQVLEKFAFVSKASDAKKIDGSSNYIKTVLRNESRYVWLGQVTRLTNGSSGSGRAAGQGKVGTAFLTFNNSTAALSIPGGSLTGGVDDNILSDGELQTGYALYIIPEVVDVTLVMAGPASTTTARYIVDTITSVRKDCIALVSPAKASVVNAGTAQVANLTTDNTALGSSSYAVMDGAWKYQYDRYNDVFRFVPMNGDIAGLCARTDFTNDAWWSPAGLNRGTVKNIVKLSWEATKADRDTLYQLGVNSIITQRGAGVVLWGDKTMQTVPSAFDRINVRRLFIVLEKAISIAAKAMLFEFNDEFTRSQFVNLVEPFLREVQGRRGITDFKVVCDSSNNTGQVIDTNNFIGDIYIKPARSINFIQLNFIATRTDVSFSEIGG</sequence>
<dbReference type="Pfam" id="PF04984">
    <property type="entry name" value="Phage_sheath_1"/>
    <property type="match status" value="1"/>
</dbReference>
<dbReference type="AlphaFoldDB" id="A0A7K4MPT7"/>
<evidence type="ECO:0000313" key="6">
    <source>
        <dbReference type="Proteomes" id="UP000523105"/>
    </source>
</evidence>
<evidence type="ECO:0000256" key="1">
    <source>
        <dbReference type="ARBA" id="ARBA00008005"/>
    </source>
</evidence>
<dbReference type="Proteomes" id="UP000523105">
    <property type="component" value="Unassembled WGS sequence"/>
</dbReference>
<dbReference type="InterPro" id="IPR035089">
    <property type="entry name" value="Phage_sheath_subtilisin"/>
</dbReference>
<accession>A0A7K4MPT7</accession>
<dbReference type="Pfam" id="PF22671">
    <property type="entry name" value="Gp18_domIII_N"/>
    <property type="match status" value="1"/>
</dbReference>
<reference evidence="5 6" key="1">
    <citation type="journal article" date="2019" name="Environ. Microbiol.">
        <title>Genomics insights into ecotype formation of ammonia-oxidizing archaea in the deep ocean.</title>
        <authorList>
            <person name="Wang Y."/>
            <person name="Huang J.M."/>
            <person name="Cui G.J."/>
            <person name="Nunoura T."/>
            <person name="Takaki Y."/>
            <person name="Li W.L."/>
            <person name="Li J."/>
            <person name="Gao Z.M."/>
            <person name="Takai K."/>
            <person name="Zhang A.Q."/>
            <person name="Stepanauskas R."/>
        </authorList>
    </citation>
    <scope>NUCLEOTIDE SEQUENCE [LARGE SCALE GENOMIC DNA]</scope>
    <source>
        <strain evidence="5 6">L15b</strain>
    </source>
</reference>
<dbReference type="Gene3D" id="3.40.50.11780">
    <property type="match status" value="2"/>
</dbReference>
<dbReference type="EMBL" id="JACASV010000035">
    <property type="protein sequence ID" value="NWJ43600.1"/>
    <property type="molecule type" value="Genomic_DNA"/>
</dbReference>
<dbReference type="InterPro" id="IPR020287">
    <property type="entry name" value="Tail_sheath_C"/>
</dbReference>